<keyword evidence="4" id="KW-0547">Nucleotide-binding</keyword>
<dbReference type="PANTHER" id="PTHR34139:SF1">
    <property type="entry name" value="RNASE MJ1380-RELATED"/>
    <property type="match status" value="1"/>
</dbReference>
<evidence type="ECO:0000256" key="1">
    <source>
        <dbReference type="ARBA" id="ARBA00022553"/>
    </source>
</evidence>
<dbReference type="PANTHER" id="PTHR34139">
    <property type="entry name" value="UPF0331 PROTEIN MJ0127"/>
    <property type="match status" value="1"/>
</dbReference>
<sequence length="111" mass="12905">MNPEAFKYIGDILDSIDMINSHLTGIKSFSEYESNFMLIDAIERRLAIIGEGLWKLTKLNKAIQVTDQKKIIGLRHILVHDYDLIDDATIWKITQNNLDILKEELQNYLKN</sequence>
<dbReference type="Gene3D" id="1.20.120.580">
    <property type="entry name" value="bsu32300-like"/>
    <property type="match status" value="1"/>
</dbReference>
<name>A0A3M9NS03_9BACT</name>
<keyword evidence="8" id="KW-1185">Reference proteome</keyword>
<dbReference type="GO" id="GO:0016787">
    <property type="term" value="F:hydrolase activity"/>
    <property type="evidence" value="ECO:0007669"/>
    <property type="project" value="UniProtKB-KW"/>
</dbReference>
<dbReference type="Pfam" id="PF01934">
    <property type="entry name" value="HepT-like"/>
    <property type="match status" value="1"/>
</dbReference>
<dbReference type="GO" id="GO:0110001">
    <property type="term" value="C:toxin-antitoxin complex"/>
    <property type="evidence" value="ECO:0007669"/>
    <property type="project" value="InterPro"/>
</dbReference>
<reference evidence="7 8" key="1">
    <citation type="submission" date="2018-11" db="EMBL/GenBank/DDBJ databases">
        <title>Draft genome sequence of Ferruginibacter sp. BO-59.</title>
        <authorList>
            <person name="Im W.T."/>
        </authorList>
    </citation>
    <scope>NUCLEOTIDE SEQUENCE [LARGE SCALE GENOMIC DNA]</scope>
    <source>
        <strain evidence="7 8">BO-59</strain>
    </source>
</reference>
<accession>A0A3M9NS03</accession>
<dbReference type="RefSeq" id="WP_123118937.1">
    <property type="nucleotide sequence ID" value="NZ_RJJR01000001.1"/>
</dbReference>
<keyword evidence="2" id="KW-1277">Toxin-antitoxin system</keyword>
<evidence type="ECO:0000256" key="2">
    <source>
        <dbReference type="ARBA" id="ARBA00022649"/>
    </source>
</evidence>
<evidence type="ECO:0000313" key="8">
    <source>
        <dbReference type="Proteomes" id="UP000267223"/>
    </source>
</evidence>
<organism evidence="7 8">
    <name type="scientific">Hanamia caeni</name>
    <dbReference type="NCBI Taxonomy" id="2294116"/>
    <lineage>
        <taxon>Bacteria</taxon>
        <taxon>Pseudomonadati</taxon>
        <taxon>Bacteroidota</taxon>
        <taxon>Chitinophagia</taxon>
        <taxon>Chitinophagales</taxon>
        <taxon>Chitinophagaceae</taxon>
        <taxon>Hanamia</taxon>
    </lineage>
</organism>
<dbReference type="InterPro" id="IPR051813">
    <property type="entry name" value="HepT_RNase_toxin"/>
</dbReference>
<dbReference type="InterPro" id="IPR008201">
    <property type="entry name" value="HepT-like"/>
</dbReference>
<keyword evidence="5" id="KW-0378">Hydrolase</keyword>
<evidence type="ECO:0000256" key="5">
    <source>
        <dbReference type="ARBA" id="ARBA00022801"/>
    </source>
</evidence>
<evidence type="ECO:0000256" key="3">
    <source>
        <dbReference type="ARBA" id="ARBA00022722"/>
    </source>
</evidence>
<dbReference type="InterPro" id="IPR037038">
    <property type="entry name" value="HepT-like_sf"/>
</dbReference>
<evidence type="ECO:0000256" key="6">
    <source>
        <dbReference type="ARBA" id="ARBA00024207"/>
    </source>
</evidence>
<protein>
    <submittedName>
        <fullName evidence="7">DUF86 domain-containing protein</fullName>
    </submittedName>
</protein>
<comment type="caution">
    <text evidence="7">The sequence shown here is derived from an EMBL/GenBank/DDBJ whole genome shotgun (WGS) entry which is preliminary data.</text>
</comment>
<keyword evidence="1" id="KW-0597">Phosphoprotein</keyword>
<dbReference type="GO" id="GO:0000166">
    <property type="term" value="F:nucleotide binding"/>
    <property type="evidence" value="ECO:0007669"/>
    <property type="project" value="UniProtKB-KW"/>
</dbReference>
<dbReference type="EMBL" id="RJJR01000001">
    <property type="protein sequence ID" value="RNI40047.1"/>
    <property type="molecule type" value="Genomic_DNA"/>
</dbReference>
<dbReference type="GO" id="GO:0004540">
    <property type="term" value="F:RNA nuclease activity"/>
    <property type="evidence" value="ECO:0007669"/>
    <property type="project" value="InterPro"/>
</dbReference>
<evidence type="ECO:0000313" key="7">
    <source>
        <dbReference type="EMBL" id="RNI40047.1"/>
    </source>
</evidence>
<comment type="similarity">
    <text evidence="6">Belongs to the HepT RNase toxin family.</text>
</comment>
<dbReference type="Proteomes" id="UP000267223">
    <property type="component" value="Unassembled WGS sequence"/>
</dbReference>
<dbReference type="AlphaFoldDB" id="A0A3M9NS03"/>
<evidence type="ECO:0000256" key="4">
    <source>
        <dbReference type="ARBA" id="ARBA00022741"/>
    </source>
</evidence>
<gene>
    <name evidence="7" type="ORF">EFY79_01725</name>
</gene>
<keyword evidence="3" id="KW-0540">Nuclease</keyword>
<dbReference type="OrthoDB" id="955324at2"/>
<proteinExistence type="inferred from homology"/>